<evidence type="ECO:0000313" key="2">
    <source>
        <dbReference type="EMBL" id="SFU96331.1"/>
    </source>
</evidence>
<feature type="domain" description="UbiC transcription regulator-associated" evidence="1">
    <location>
        <begin position="2"/>
        <end position="48"/>
    </location>
</feature>
<dbReference type="InterPro" id="IPR011663">
    <property type="entry name" value="UTRA"/>
</dbReference>
<dbReference type="Pfam" id="PF07702">
    <property type="entry name" value="UTRA"/>
    <property type="match status" value="1"/>
</dbReference>
<reference evidence="3" key="1">
    <citation type="submission" date="2016-10" db="EMBL/GenBank/DDBJ databases">
        <authorList>
            <person name="Varghese N."/>
            <person name="Submissions S."/>
        </authorList>
    </citation>
    <scope>NUCLEOTIDE SEQUENCE [LARGE SCALE GENOMIC DNA]</scope>
    <source>
        <strain evidence="3">CGMCC 1.6981</strain>
    </source>
</reference>
<name>A0A1I7KFT3_9GAMM</name>
<organism evidence="2 3">
    <name type="scientific">Halomonas korlensis</name>
    <dbReference type="NCBI Taxonomy" id="463301"/>
    <lineage>
        <taxon>Bacteria</taxon>
        <taxon>Pseudomonadati</taxon>
        <taxon>Pseudomonadota</taxon>
        <taxon>Gammaproteobacteria</taxon>
        <taxon>Oceanospirillales</taxon>
        <taxon>Halomonadaceae</taxon>
        <taxon>Halomonas</taxon>
    </lineage>
</organism>
<sequence>MAPRLGVRLGSRVFHTLILHLENDVPIQLERRFVNPRWVPYYSDTDFARYTPNKG</sequence>
<proteinExistence type="predicted"/>
<dbReference type="GO" id="GO:0003677">
    <property type="term" value="F:DNA binding"/>
    <property type="evidence" value="ECO:0007669"/>
    <property type="project" value="InterPro"/>
</dbReference>
<dbReference type="SUPFAM" id="SSF64288">
    <property type="entry name" value="Chorismate lyase-like"/>
    <property type="match status" value="1"/>
</dbReference>
<evidence type="ECO:0000259" key="1">
    <source>
        <dbReference type="Pfam" id="PF07702"/>
    </source>
</evidence>
<gene>
    <name evidence="2" type="ORF">SAMN04487955_11939</name>
</gene>
<evidence type="ECO:0000313" key="3">
    <source>
        <dbReference type="Proteomes" id="UP000198693"/>
    </source>
</evidence>
<accession>A0A1I7KFT3</accession>
<dbReference type="AlphaFoldDB" id="A0A1I7KFT3"/>
<dbReference type="STRING" id="463301.SAMN04487955_11939"/>
<keyword evidence="3" id="KW-1185">Reference proteome</keyword>
<dbReference type="EMBL" id="FPBP01000019">
    <property type="protein sequence ID" value="SFU96331.1"/>
    <property type="molecule type" value="Genomic_DNA"/>
</dbReference>
<dbReference type="InterPro" id="IPR028978">
    <property type="entry name" value="Chorismate_lyase_/UTRA_dom_sf"/>
</dbReference>
<dbReference type="Proteomes" id="UP000198693">
    <property type="component" value="Unassembled WGS sequence"/>
</dbReference>
<dbReference type="OrthoDB" id="9808698at2"/>
<dbReference type="GO" id="GO:0006355">
    <property type="term" value="P:regulation of DNA-templated transcription"/>
    <property type="evidence" value="ECO:0007669"/>
    <property type="project" value="InterPro"/>
</dbReference>
<protein>
    <submittedName>
        <fullName evidence="2">UTRA domain-containing protein</fullName>
    </submittedName>
</protein>
<dbReference type="Gene3D" id="3.40.1410.10">
    <property type="entry name" value="Chorismate lyase-like"/>
    <property type="match status" value="1"/>
</dbReference>